<keyword evidence="4" id="KW-1185">Reference proteome</keyword>
<name>A0AAD9S9M5_PHOAM</name>
<dbReference type="CDD" id="cd12148">
    <property type="entry name" value="fungal_TF_MHR"/>
    <property type="match status" value="1"/>
</dbReference>
<organism evidence="3 4">
    <name type="scientific">Phomopsis amygdali</name>
    <name type="common">Fusicoccum amygdali</name>
    <dbReference type="NCBI Taxonomy" id="1214568"/>
    <lineage>
        <taxon>Eukaryota</taxon>
        <taxon>Fungi</taxon>
        <taxon>Dikarya</taxon>
        <taxon>Ascomycota</taxon>
        <taxon>Pezizomycotina</taxon>
        <taxon>Sordariomycetes</taxon>
        <taxon>Sordariomycetidae</taxon>
        <taxon>Diaporthales</taxon>
        <taxon>Diaporthaceae</taxon>
        <taxon>Diaporthe</taxon>
    </lineage>
</organism>
<feature type="chain" id="PRO_5042138565" description="Transcription factor domain-containing protein" evidence="2">
    <location>
        <begin position="31"/>
        <end position="373"/>
    </location>
</feature>
<keyword evidence="1" id="KW-0539">Nucleus</keyword>
<feature type="signal peptide" evidence="2">
    <location>
        <begin position="1"/>
        <end position="30"/>
    </location>
</feature>
<evidence type="ECO:0000256" key="1">
    <source>
        <dbReference type="ARBA" id="ARBA00023242"/>
    </source>
</evidence>
<accession>A0AAD9S9M5</accession>
<keyword evidence="2" id="KW-0732">Signal</keyword>
<sequence>MRTFSLLTALCSITCCIVPASIWPAGNSLAWPLLQASRNMLACYQDVDIQTPDSSSIIIRYYQANALHALGRARMSWHLMGDALRFASEMRLFDESVYQHVDAIEGQILRNVFWHLHSGDKSASILNNVPITLHQILLGSTITTAFCGQQQTELINARKYPDAPKFEEQLYEGFNLCQRIWSAASNVLVDIQVLVHVHSRFTLEVPTSDLTKTAITDSYLSFSGVLDTLPEWLRDPMVMKSADERSERSQRRAFWTQRANLLVTFHCLRLILVQKCADHGLLSLLGLSEDETMLAFRKTEIASDLLNVAMGVPFEALQANGEPCVGMSLLQILNSVTNPSIVARAKSLFTSLLDILASLNSRVSAELSGDFAS</sequence>
<dbReference type="PANTHER" id="PTHR31668">
    <property type="entry name" value="GLUCOSE TRANSPORT TRANSCRIPTION REGULATOR RGT1-RELATED-RELATED"/>
    <property type="match status" value="1"/>
</dbReference>
<reference evidence="3" key="1">
    <citation type="submission" date="2023-06" db="EMBL/GenBank/DDBJ databases">
        <authorList>
            <person name="Noh H."/>
        </authorList>
    </citation>
    <scope>NUCLEOTIDE SEQUENCE</scope>
    <source>
        <strain evidence="3">DUCC20226</strain>
    </source>
</reference>
<protein>
    <recommendedName>
        <fullName evidence="5">Transcription factor domain-containing protein</fullName>
    </recommendedName>
</protein>
<proteinExistence type="predicted"/>
<gene>
    <name evidence="3" type="ORF">N8I77_008800</name>
</gene>
<dbReference type="InterPro" id="IPR050797">
    <property type="entry name" value="Carb_Metab_Trans_Reg"/>
</dbReference>
<dbReference type="EMBL" id="JAUJFL010000005">
    <property type="protein sequence ID" value="KAK2602251.1"/>
    <property type="molecule type" value="Genomic_DNA"/>
</dbReference>
<evidence type="ECO:0000313" key="4">
    <source>
        <dbReference type="Proteomes" id="UP001265746"/>
    </source>
</evidence>
<evidence type="ECO:0000313" key="3">
    <source>
        <dbReference type="EMBL" id="KAK2602251.1"/>
    </source>
</evidence>
<comment type="caution">
    <text evidence="3">The sequence shown here is derived from an EMBL/GenBank/DDBJ whole genome shotgun (WGS) entry which is preliminary data.</text>
</comment>
<evidence type="ECO:0000256" key="2">
    <source>
        <dbReference type="SAM" id="SignalP"/>
    </source>
</evidence>
<dbReference type="Proteomes" id="UP001265746">
    <property type="component" value="Unassembled WGS sequence"/>
</dbReference>
<evidence type="ECO:0008006" key="5">
    <source>
        <dbReference type="Google" id="ProtNLM"/>
    </source>
</evidence>
<dbReference type="PANTHER" id="PTHR31668:SF30">
    <property type="entry name" value="ZN(II)2CYS6 TRANSCRIPTION FACTOR (EUROFUNG)"/>
    <property type="match status" value="1"/>
</dbReference>
<dbReference type="AlphaFoldDB" id="A0AAD9S9M5"/>